<accession>A0AAD3CLI4</accession>
<dbReference type="InterPro" id="IPR036134">
    <property type="entry name" value="Crypto/Photolyase_FAD-like_sf"/>
</dbReference>
<feature type="site" description="Electron transfer via tryptophanyl radical" evidence="5">
    <location>
        <position position="305"/>
    </location>
</feature>
<feature type="binding site" evidence="4">
    <location>
        <begin position="181"/>
        <end position="185"/>
    </location>
    <ligand>
        <name>FAD</name>
        <dbReference type="ChEBI" id="CHEBI:57692"/>
    </ligand>
</feature>
<dbReference type="Proteomes" id="UP001054902">
    <property type="component" value="Unassembled WGS sequence"/>
</dbReference>
<dbReference type="Gene3D" id="3.40.50.620">
    <property type="entry name" value="HUPs"/>
    <property type="match status" value="1"/>
</dbReference>
<dbReference type="PRINTS" id="PR00147">
    <property type="entry name" value="DNAPHOTLYASE"/>
</dbReference>
<feature type="domain" description="Photolyase/cryptochrome alpha/beta" evidence="7">
    <location>
        <begin position="1"/>
        <end position="63"/>
    </location>
</feature>
<dbReference type="GO" id="GO:0043153">
    <property type="term" value="P:entrainment of circadian clock by photoperiod"/>
    <property type="evidence" value="ECO:0007669"/>
    <property type="project" value="TreeGrafter"/>
</dbReference>
<feature type="site" description="Electron transfer via tryptophanyl radical" evidence="5">
    <location>
        <position position="328"/>
    </location>
</feature>
<dbReference type="EMBL" id="BLLK01000027">
    <property type="protein sequence ID" value="GFH48282.1"/>
    <property type="molecule type" value="Genomic_DNA"/>
</dbReference>
<dbReference type="PANTHER" id="PTHR11455:SF18">
    <property type="entry name" value="SI:CH1073-390K14.1"/>
    <property type="match status" value="1"/>
</dbReference>
<feature type="binding site" evidence="4">
    <location>
        <begin position="318"/>
        <end position="320"/>
    </location>
    <ligand>
        <name>FAD</name>
        <dbReference type="ChEBI" id="CHEBI:57692"/>
    </ligand>
</feature>
<dbReference type="Pfam" id="PF03441">
    <property type="entry name" value="FAD_binding_7"/>
    <property type="match status" value="1"/>
</dbReference>
<dbReference type="GO" id="GO:0003904">
    <property type="term" value="F:deoxyribodipyrimidine photo-lyase activity"/>
    <property type="evidence" value="ECO:0007669"/>
    <property type="project" value="TreeGrafter"/>
</dbReference>
<dbReference type="InterPro" id="IPR005101">
    <property type="entry name" value="Cryptochr/Photolyase_FAD-bd"/>
</dbReference>
<evidence type="ECO:0000256" key="1">
    <source>
        <dbReference type="ARBA" id="ARBA00005862"/>
    </source>
</evidence>
<evidence type="ECO:0000259" key="7">
    <source>
        <dbReference type="PROSITE" id="PS51645"/>
    </source>
</evidence>
<keyword evidence="2 4" id="KW-0285">Flavoprotein</keyword>
<dbReference type="AlphaFoldDB" id="A0AAD3CLI4"/>
<dbReference type="SUPFAM" id="SSF48173">
    <property type="entry name" value="Cryptochrome/photolyase FAD-binding domain"/>
    <property type="match status" value="1"/>
</dbReference>
<proteinExistence type="inferred from homology"/>
<dbReference type="Pfam" id="PF00875">
    <property type="entry name" value="DNA_photolyase"/>
    <property type="match status" value="1"/>
</dbReference>
<dbReference type="PROSITE" id="PS51645">
    <property type="entry name" value="PHR_CRY_ALPHA_BETA"/>
    <property type="match status" value="1"/>
</dbReference>
<evidence type="ECO:0000256" key="5">
    <source>
        <dbReference type="PIRSR" id="PIRSR602081-2"/>
    </source>
</evidence>
<dbReference type="Gene3D" id="1.10.579.10">
    <property type="entry name" value="DNA Cyclobutane Dipyrimidine Photolyase, subunit A, domain 3"/>
    <property type="match status" value="1"/>
</dbReference>
<dbReference type="GO" id="GO:0071949">
    <property type="term" value="F:FAD binding"/>
    <property type="evidence" value="ECO:0007669"/>
    <property type="project" value="TreeGrafter"/>
</dbReference>
<dbReference type="SUPFAM" id="SSF52425">
    <property type="entry name" value="Cryptochrome/photolyase, N-terminal domain"/>
    <property type="match status" value="1"/>
</dbReference>
<name>A0AAD3CLI4_9STRA</name>
<dbReference type="GO" id="GO:0032922">
    <property type="term" value="P:circadian regulation of gene expression"/>
    <property type="evidence" value="ECO:0007669"/>
    <property type="project" value="TreeGrafter"/>
</dbReference>
<dbReference type="InterPro" id="IPR014729">
    <property type="entry name" value="Rossmann-like_a/b/a_fold"/>
</dbReference>
<dbReference type="Gene3D" id="1.25.40.80">
    <property type="match status" value="1"/>
</dbReference>
<dbReference type="GO" id="GO:0003677">
    <property type="term" value="F:DNA binding"/>
    <property type="evidence" value="ECO:0007669"/>
    <property type="project" value="TreeGrafter"/>
</dbReference>
<feature type="binding site" evidence="4">
    <location>
        <position position="215"/>
    </location>
    <ligand>
        <name>FAD</name>
        <dbReference type="ChEBI" id="CHEBI:57692"/>
    </ligand>
</feature>
<sequence length="490" mass="56484">MKMVLRMGDDSASMLKQFCEEYDVGCVYWNKGHTPETRDKEEKYRSTLSSLEIACIESQSSLLYDPIDIALSNGFNGGHWGTLMPFLRSCRKQGQPRKPIPRHETFTMLENMKGPNTWPSSKSLDELDLAVINGKERWDLPIVERFPMSEEDALANMNSFFEKGFAKYETSRSRADIEFSTSKLSAHLRVGTLSPNELYYKVEGSELEYDQRKTFTRRLAWRDLAYFHLRCFPKMMDTSIRSHYEETEWVAGHEEARRFNAWKNGKTGFPLVDAAMKELYKTGWMTQSLRMIVASFLVEYLRVNWVKGCDYFHYTLADADTAINSMMWQNAGRSGIDQWNFVMSPIAGSQDPTGKYTRTWLPELSNLPTSVLHKPWEASEEVLKNAGVTLGNSYPHRIIVDLKSERQKSIESVLEMRRKNQSRNTDRGYDLIKLPNGEDTVVFTKKEFRIDNDGNVITTNNSSRGKNTEPRGGGRGRKGQKKMLRHQNQV</sequence>
<dbReference type="GO" id="GO:0005737">
    <property type="term" value="C:cytoplasm"/>
    <property type="evidence" value="ECO:0007669"/>
    <property type="project" value="TreeGrafter"/>
</dbReference>
<feature type="binding site" evidence="4">
    <location>
        <position position="168"/>
    </location>
    <ligand>
        <name>FAD</name>
        <dbReference type="ChEBI" id="CHEBI:57692"/>
    </ligand>
</feature>
<keyword evidence="9" id="KW-1185">Reference proteome</keyword>
<feature type="compositionally biased region" description="Basic residues" evidence="6">
    <location>
        <begin position="474"/>
        <end position="490"/>
    </location>
</feature>
<evidence type="ECO:0000313" key="8">
    <source>
        <dbReference type="EMBL" id="GFH48282.1"/>
    </source>
</evidence>
<comment type="similarity">
    <text evidence="1">Belongs to the DNA photolyase class-1 family.</text>
</comment>
<evidence type="ECO:0000256" key="6">
    <source>
        <dbReference type="SAM" id="MobiDB-lite"/>
    </source>
</evidence>
<feature type="region of interest" description="Disordered" evidence="6">
    <location>
        <begin position="454"/>
        <end position="490"/>
    </location>
</feature>
<evidence type="ECO:0000256" key="3">
    <source>
        <dbReference type="ARBA" id="ARBA00022827"/>
    </source>
</evidence>
<feature type="compositionally biased region" description="Polar residues" evidence="6">
    <location>
        <begin position="455"/>
        <end position="465"/>
    </location>
</feature>
<keyword evidence="3 4" id="KW-0274">FAD</keyword>
<evidence type="ECO:0000256" key="4">
    <source>
        <dbReference type="PIRSR" id="PIRSR602081-1"/>
    </source>
</evidence>
<evidence type="ECO:0000313" key="9">
    <source>
        <dbReference type="Proteomes" id="UP001054902"/>
    </source>
</evidence>
<protein>
    <recommendedName>
        <fullName evidence="7">Photolyase/cryptochrome alpha/beta domain-containing protein</fullName>
    </recommendedName>
</protein>
<reference evidence="8 9" key="1">
    <citation type="journal article" date="2021" name="Sci. Rep.">
        <title>The genome of the diatom Chaetoceros tenuissimus carries an ancient integrated fragment of an extant virus.</title>
        <authorList>
            <person name="Hongo Y."/>
            <person name="Kimura K."/>
            <person name="Takaki Y."/>
            <person name="Yoshida Y."/>
            <person name="Baba S."/>
            <person name="Kobayashi G."/>
            <person name="Nagasaki K."/>
            <person name="Hano T."/>
            <person name="Tomaru Y."/>
        </authorList>
    </citation>
    <scope>NUCLEOTIDE SEQUENCE [LARGE SCALE GENOMIC DNA]</scope>
    <source>
        <strain evidence="8 9">NIES-3715</strain>
    </source>
</reference>
<dbReference type="InterPro" id="IPR036155">
    <property type="entry name" value="Crypto/Photolyase_N_sf"/>
</dbReference>
<organism evidence="8 9">
    <name type="scientific">Chaetoceros tenuissimus</name>
    <dbReference type="NCBI Taxonomy" id="426638"/>
    <lineage>
        <taxon>Eukaryota</taxon>
        <taxon>Sar</taxon>
        <taxon>Stramenopiles</taxon>
        <taxon>Ochrophyta</taxon>
        <taxon>Bacillariophyta</taxon>
        <taxon>Coscinodiscophyceae</taxon>
        <taxon>Chaetocerotophycidae</taxon>
        <taxon>Chaetocerotales</taxon>
        <taxon>Chaetocerotaceae</taxon>
        <taxon>Chaetoceros</taxon>
    </lineage>
</organism>
<comment type="cofactor">
    <cofactor evidence="4">
        <name>FAD</name>
        <dbReference type="ChEBI" id="CHEBI:57692"/>
    </cofactor>
    <text evidence="4">Binds 1 FAD per subunit.</text>
</comment>
<comment type="caution">
    <text evidence="8">The sequence shown here is derived from an EMBL/GenBank/DDBJ whole genome shotgun (WGS) entry which is preliminary data.</text>
</comment>
<feature type="site" description="Electron transfer via tryptophanyl radical" evidence="5">
    <location>
        <position position="249"/>
    </location>
</feature>
<dbReference type="GO" id="GO:0005634">
    <property type="term" value="C:nucleus"/>
    <property type="evidence" value="ECO:0007669"/>
    <property type="project" value="TreeGrafter"/>
</dbReference>
<dbReference type="InterPro" id="IPR006050">
    <property type="entry name" value="DNA_photolyase_N"/>
</dbReference>
<gene>
    <name evidence="8" type="ORF">CTEN210_04758</name>
</gene>
<dbReference type="PANTHER" id="PTHR11455">
    <property type="entry name" value="CRYPTOCHROME"/>
    <property type="match status" value="1"/>
</dbReference>
<evidence type="ECO:0000256" key="2">
    <source>
        <dbReference type="ARBA" id="ARBA00022630"/>
    </source>
</evidence>
<dbReference type="InterPro" id="IPR002081">
    <property type="entry name" value="Cryptochrome/DNA_photolyase_1"/>
</dbReference>